<dbReference type="FunFam" id="1.20.1070.10:FF:000037">
    <property type="entry name" value="Olfactory receptor"/>
    <property type="match status" value="1"/>
</dbReference>
<dbReference type="InterPro" id="IPR050516">
    <property type="entry name" value="Olfactory_GPCR"/>
</dbReference>
<evidence type="ECO:0000256" key="4">
    <source>
        <dbReference type="ARBA" id="ARBA00022606"/>
    </source>
</evidence>
<dbReference type="PROSITE" id="PS50262">
    <property type="entry name" value="G_PROTEIN_RECEP_F1_2"/>
    <property type="match status" value="1"/>
</dbReference>
<evidence type="ECO:0000313" key="14">
    <source>
        <dbReference type="EMBL" id="NXE57953.1"/>
    </source>
</evidence>
<keyword evidence="7 12" id="KW-1133">Transmembrane helix</keyword>
<gene>
    <name evidence="14" type="primary">Or14a16_7</name>
    <name evidence="14" type="ORF">CASCAS_R00239</name>
</gene>
<dbReference type="PANTHER" id="PTHR26452">
    <property type="entry name" value="OLFACTORY RECEPTOR"/>
    <property type="match status" value="1"/>
</dbReference>
<name>A0A7K8NYG2_CASCA</name>
<comment type="subcellular location">
    <subcellularLocation>
        <location evidence="2">Cell membrane</location>
        <topology evidence="2">Multi-pass membrane protein</topology>
    </subcellularLocation>
</comment>
<evidence type="ECO:0000256" key="12">
    <source>
        <dbReference type="SAM" id="Phobius"/>
    </source>
</evidence>
<feature type="transmembrane region" description="Helical" evidence="12">
    <location>
        <begin position="52"/>
        <end position="73"/>
    </location>
</feature>
<organism evidence="14 15">
    <name type="scientific">Casuarius casuarius</name>
    <name type="common">Southern cassowary</name>
    <name type="synonym">Struthio casuarius</name>
    <dbReference type="NCBI Taxonomy" id="8787"/>
    <lineage>
        <taxon>Eukaryota</taxon>
        <taxon>Metazoa</taxon>
        <taxon>Chordata</taxon>
        <taxon>Craniata</taxon>
        <taxon>Vertebrata</taxon>
        <taxon>Euteleostomi</taxon>
        <taxon>Archelosauria</taxon>
        <taxon>Archosauria</taxon>
        <taxon>Dinosauria</taxon>
        <taxon>Saurischia</taxon>
        <taxon>Theropoda</taxon>
        <taxon>Coelurosauria</taxon>
        <taxon>Aves</taxon>
        <taxon>Palaeognathae</taxon>
        <taxon>Casuariiformes</taxon>
        <taxon>Casuariidae</taxon>
        <taxon>Casuarius</taxon>
    </lineage>
</organism>
<keyword evidence="3" id="KW-1003">Cell membrane</keyword>
<keyword evidence="6" id="KW-0552">Olfaction</keyword>
<dbReference type="Pfam" id="PF13853">
    <property type="entry name" value="7tm_4"/>
    <property type="match status" value="1"/>
</dbReference>
<dbReference type="InterPro" id="IPR017452">
    <property type="entry name" value="GPCR_Rhodpsn_7TM"/>
</dbReference>
<keyword evidence="11" id="KW-0807">Transducer</keyword>
<feature type="transmembrane region" description="Helical" evidence="12">
    <location>
        <begin position="164"/>
        <end position="192"/>
    </location>
</feature>
<evidence type="ECO:0000256" key="8">
    <source>
        <dbReference type="ARBA" id="ARBA00023040"/>
    </source>
</evidence>
<dbReference type="AlphaFoldDB" id="A0A7K8NYG2"/>
<dbReference type="GO" id="GO:0004930">
    <property type="term" value="F:G protein-coupled receptor activity"/>
    <property type="evidence" value="ECO:0007669"/>
    <property type="project" value="UniProtKB-KW"/>
</dbReference>
<feature type="non-terminal residue" evidence="14">
    <location>
        <position position="1"/>
    </location>
</feature>
<comment type="function">
    <text evidence="1">Odorant receptor.</text>
</comment>
<evidence type="ECO:0000256" key="9">
    <source>
        <dbReference type="ARBA" id="ARBA00023136"/>
    </source>
</evidence>
<keyword evidence="4" id="KW-0716">Sensory transduction</keyword>
<feature type="transmembrane region" description="Helical" evidence="12">
    <location>
        <begin position="105"/>
        <end position="125"/>
    </location>
</feature>
<proteinExistence type="predicted"/>
<dbReference type="Proteomes" id="UP000524187">
    <property type="component" value="Unassembled WGS sequence"/>
</dbReference>
<evidence type="ECO:0000256" key="3">
    <source>
        <dbReference type="ARBA" id="ARBA00022475"/>
    </source>
</evidence>
<dbReference type="PRINTS" id="PR00237">
    <property type="entry name" value="GPCRRHODOPSN"/>
</dbReference>
<keyword evidence="10" id="KW-0675">Receptor</keyword>
<dbReference type="SUPFAM" id="SSF81321">
    <property type="entry name" value="Family A G protein-coupled receptor-like"/>
    <property type="match status" value="1"/>
</dbReference>
<evidence type="ECO:0000256" key="11">
    <source>
        <dbReference type="ARBA" id="ARBA00023224"/>
    </source>
</evidence>
<evidence type="ECO:0000256" key="1">
    <source>
        <dbReference type="ARBA" id="ARBA00002936"/>
    </source>
</evidence>
<keyword evidence="15" id="KW-1185">Reference proteome</keyword>
<evidence type="ECO:0000259" key="13">
    <source>
        <dbReference type="PROSITE" id="PS50262"/>
    </source>
</evidence>
<dbReference type="InterPro" id="IPR000276">
    <property type="entry name" value="GPCR_Rhodpsn"/>
</dbReference>
<sequence>AYTFALMGNLLVIMAVAFDHCLHTPMYFFLMNLSVLDLSSISVTVPKSIGNFLLNTRSISYSGCVAQVFFFFFFTTDNFIFLTIMAYDHYVAICKPLYYKTIMNLRVCAQMIAGAWICALLYSVMHTSNTFWLPFCSSNVIDKFFCDIPQILKLSCSDADASELVILVLSAGLYFIAFLFIVVSYINIFTAVFKIPSKYGRHKAYTTCLPHLTMLSLFISTGIIAYVKPTSHPPSVLDLVVDVLYSVLPPVMNPVIYSMRNKEIKAAIRKLMVWKFFPE</sequence>
<dbReference type="Gene3D" id="1.20.1070.10">
    <property type="entry name" value="Rhodopsin 7-helix transmembrane proteins"/>
    <property type="match status" value="1"/>
</dbReference>
<comment type="caution">
    <text evidence="14">The sequence shown here is derived from an EMBL/GenBank/DDBJ whole genome shotgun (WGS) entry which is preliminary data.</text>
</comment>
<evidence type="ECO:0000256" key="7">
    <source>
        <dbReference type="ARBA" id="ARBA00022989"/>
    </source>
</evidence>
<evidence type="ECO:0000256" key="6">
    <source>
        <dbReference type="ARBA" id="ARBA00022725"/>
    </source>
</evidence>
<evidence type="ECO:0000256" key="10">
    <source>
        <dbReference type="ARBA" id="ARBA00023170"/>
    </source>
</evidence>
<evidence type="ECO:0000313" key="15">
    <source>
        <dbReference type="Proteomes" id="UP000524187"/>
    </source>
</evidence>
<keyword evidence="9 12" id="KW-0472">Membrane</keyword>
<reference evidence="14 15" key="1">
    <citation type="submission" date="2019-09" db="EMBL/GenBank/DDBJ databases">
        <title>Bird 10,000 Genomes (B10K) Project - Family phase.</title>
        <authorList>
            <person name="Zhang G."/>
        </authorList>
    </citation>
    <scope>NUCLEOTIDE SEQUENCE [LARGE SCALE GENOMIC DNA]</scope>
    <source>
        <strain evidence="14">B10K-LSUMZ-50683</strain>
        <tissue evidence="14">Muscle</tissue>
    </source>
</reference>
<accession>A0A7K8NYG2</accession>
<keyword evidence="8" id="KW-0297">G-protein coupled receptor</keyword>
<keyword evidence="5 12" id="KW-0812">Transmembrane</keyword>
<dbReference type="EMBL" id="VWPT01000638">
    <property type="protein sequence ID" value="NXE57953.1"/>
    <property type="molecule type" value="Genomic_DNA"/>
</dbReference>
<evidence type="ECO:0000256" key="5">
    <source>
        <dbReference type="ARBA" id="ARBA00022692"/>
    </source>
</evidence>
<evidence type="ECO:0000256" key="2">
    <source>
        <dbReference type="ARBA" id="ARBA00004651"/>
    </source>
</evidence>
<feature type="non-terminal residue" evidence="14">
    <location>
        <position position="279"/>
    </location>
</feature>
<feature type="transmembrane region" description="Helical" evidence="12">
    <location>
        <begin position="204"/>
        <end position="227"/>
    </location>
</feature>
<feature type="transmembrane region" description="Helical" evidence="12">
    <location>
        <begin position="239"/>
        <end position="259"/>
    </location>
</feature>
<protein>
    <submittedName>
        <fullName evidence="14">O14AG protein</fullName>
    </submittedName>
</protein>
<dbReference type="GO" id="GO:0004984">
    <property type="term" value="F:olfactory receptor activity"/>
    <property type="evidence" value="ECO:0007669"/>
    <property type="project" value="InterPro"/>
</dbReference>
<dbReference type="CDD" id="cd15227">
    <property type="entry name" value="7tmA_OR14-like"/>
    <property type="match status" value="1"/>
</dbReference>
<dbReference type="InterPro" id="IPR000725">
    <property type="entry name" value="Olfact_rcpt"/>
</dbReference>
<dbReference type="PRINTS" id="PR00245">
    <property type="entry name" value="OLFACTORYR"/>
</dbReference>
<feature type="domain" description="G-protein coupled receptors family 1 profile" evidence="13">
    <location>
        <begin position="8"/>
        <end position="257"/>
    </location>
</feature>
<dbReference type="GO" id="GO:0005886">
    <property type="term" value="C:plasma membrane"/>
    <property type="evidence" value="ECO:0007669"/>
    <property type="project" value="UniProtKB-SubCell"/>
</dbReference>